<evidence type="ECO:0000313" key="1">
    <source>
        <dbReference type="EMBL" id="CAG2054146.1"/>
    </source>
</evidence>
<proteinExistence type="predicted"/>
<evidence type="ECO:0000313" key="2">
    <source>
        <dbReference type="Proteomes" id="UP001153148"/>
    </source>
</evidence>
<dbReference type="EMBL" id="CAJPIN010001017">
    <property type="protein sequence ID" value="CAG2054146.1"/>
    <property type="molecule type" value="Genomic_DNA"/>
</dbReference>
<dbReference type="Proteomes" id="UP001153148">
    <property type="component" value="Unassembled WGS sequence"/>
</dbReference>
<protein>
    <submittedName>
        <fullName evidence="1">Uncharacterized protein</fullName>
    </submittedName>
</protein>
<gene>
    <name evidence="1" type="ORF">TPAB3V08_LOCUS1181</name>
</gene>
<organism evidence="1 2">
    <name type="scientific">Timema podura</name>
    <name type="common">Walking stick</name>
    <dbReference type="NCBI Taxonomy" id="61482"/>
    <lineage>
        <taxon>Eukaryota</taxon>
        <taxon>Metazoa</taxon>
        <taxon>Ecdysozoa</taxon>
        <taxon>Arthropoda</taxon>
        <taxon>Hexapoda</taxon>
        <taxon>Insecta</taxon>
        <taxon>Pterygota</taxon>
        <taxon>Neoptera</taxon>
        <taxon>Polyneoptera</taxon>
        <taxon>Phasmatodea</taxon>
        <taxon>Timematodea</taxon>
        <taxon>Timematoidea</taxon>
        <taxon>Timematidae</taxon>
        <taxon>Timema</taxon>
    </lineage>
</organism>
<accession>A0ABN7NE56</accession>
<comment type="caution">
    <text evidence="1">The sequence shown here is derived from an EMBL/GenBank/DDBJ whole genome shotgun (WGS) entry which is preliminary data.</text>
</comment>
<feature type="non-terminal residue" evidence="1">
    <location>
        <position position="75"/>
    </location>
</feature>
<keyword evidence="2" id="KW-1185">Reference proteome</keyword>
<name>A0ABN7NE56_TIMPD</name>
<sequence>MLPLCFVTATVIASEVPVALMNGCINGHGEDAVVEKGEVESTKEDKEKEQEVVFIQDMGFTVKIHSPGTEPFDIQ</sequence>
<reference evidence="1" key="1">
    <citation type="submission" date="2021-03" db="EMBL/GenBank/DDBJ databases">
        <authorList>
            <person name="Tran Van P."/>
        </authorList>
    </citation>
    <scope>NUCLEOTIDE SEQUENCE</scope>
</reference>